<organism evidence="3 4">
    <name type="scientific">Paenibacillus glucanolyticus</name>
    <dbReference type="NCBI Taxonomy" id="59843"/>
    <lineage>
        <taxon>Bacteria</taxon>
        <taxon>Bacillati</taxon>
        <taxon>Bacillota</taxon>
        <taxon>Bacilli</taxon>
        <taxon>Bacillales</taxon>
        <taxon>Paenibacillaceae</taxon>
        <taxon>Paenibacillus</taxon>
    </lineage>
</organism>
<dbReference type="RefSeq" id="WP_063477363.1">
    <property type="nucleotide sequence ID" value="NZ_MRTT01000064.1"/>
</dbReference>
<keyword evidence="4" id="KW-1185">Reference proteome</keyword>
<dbReference type="AlphaFoldDB" id="A0A163G7T2"/>
<evidence type="ECO:0008006" key="5">
    <source>
        <dbReference type="Google" id="ProtNLM"/>
    </source>
</evidence>
<feature type="compositionally biased region" description="Basic and acidic residues" evidence="1">
    <location>
        <begin position="485"/>
        <end position="497"/>
    </location>
</feature>
<feature type="transmembrane region" description="Helical" evidence="2">
    <location>
        <begin position="357"/>
        <end position="378"/>
    </location>
</feature>
<keyword evidence="2" id="KW-1133">Transmembrane helix</keyword>
<proteinExistence type="predicted"/>
<accession>A0A163G7T2</accession>
<protein>
    <recommendedName>
        <fullName evidence="5">DUF3324 domain-containing protein</fullName>
    </recommendedName>
</protein>
<dbReference type="OrthoDB" id="2663590at2"/>
<comment type="caution">
    <text evidence="3">The sequence shown here is derived from an EMBL/GenBank/DDBJ whole genome shotgun (WGS) entry which is preliminary data.</text>
</comment>
<reference evidence="3" key="1">
    <citation type="journal article" date="2016" name="Genome Announc.">
        <title>Draft genomes of two strains of Paenibacillus glucanolyticus with capability to degrade lignocellulose.</title>
        <authorList>
            <person name="Mathews S.L."/>
            <person name="Pawlak J."/>
            <person name="Grunden A.M."/>
        </authorList>
    </citation>
    <scope>NUCLEOTIDE SEQUENCE [LARGE SCALE GENOMIC DNA]</scope>
    <source>
        <strain evidence="3">SLM1</strain>
    </source>
</reference>
<evidence type="ECO:0000313" key="3">
    <source>
        <dbReference type="EMBL" id="KZS44779.1"/>
    </source>
</evidence>
<evidence type="ECO:0000313" key="4">
    <source>
        <dbReference type="Proteomes" id="UP000076796"/>
    </source>
</evidence>
<sequence length="497" mass="56140">MKIISKMKTIYQQFGLVNRRASGHLRRKLFSLAMMLIVTLSLAPENVNAAEMHRFEYASSENLTQQEIDPALAPEASFLLSPSKEARNGLGYYRDEVIPGEKRKYTFYVKNLLDEKINLKIYATDALPAQNGGRGFGSYNTGVTLGGSWFYPQGPKDITLGPNEMREYTYTVKIPENLEPGQHIGVVGVSQFREGQEIKTNIENATLTPDVLEELGMWVVMDYKIDKAKHGMSINSLNHDYVASGESRFTIDLENKGTILEQPTGYLEIRDSAKKVVFREDYEAGSIYYGTTAKMVSIAENQLLLPGNYEAYFEANFNGQKEWRIFQFTVTPKEKDEAQAAMEHSQKLEVTDGIPDWLKYVIVIGLLLILLLLILLLLSKRKKGDIEDRIKMYLEKGFTFDKARKKVQLDQKTFTLYVVKLGYVPDGSEPEWHKTIHTSKYGKRIERVENSTANLEDTFRNTSGAVIILGEEQDVVTEGSASSENLKRGEDDVGKGA</sequence>
<dbReference type="EMBL" id="LWMH01000001">
    <property type="protein sequence ID" value="KZS44779.1"/>
    <property type="molecule type" value="Genomic_DNA"/>
</dbReference>
<name>A0A163G7T2_9BACL</name>
<dbReference type="Proteomes" id="UP000076796">
    <property type="component" value="Unassembled WGS sequence"/>
</dbReference>
<keyword evidence="2" id="KW-0812">Transmembrane</keyword>
<evidence type="ECO:0000256" key="1">
    <source>
        <dbReference type="SAM" id="MobiDB-lite"/>
    </source>
</evidence>
<keyword evidence="2" id="KW-0472">Membrane</keyword>
<gene>
    <name evidence="3" type="ORF">AWU65_01955</name>
</gene>
<evidence type="ECO:0000256" key="2">
    <source>
        <dbReference type="SAM" id="Phobius"/>
    </source>
</evidence>
<feature type="region of interest" description="Disordered" evidence="1">
    <location>
        <begin position="478"/>
        <end position="497"/>
    </location>
</feature>